<dbReference type="CDD" id="cd02854">
    <property type="entry name" value="E_set_GBE_euk_N"/>
    <property type="match status" value="1"/>
</dbReference>
<reference evidence="10" key="1">
    <citation type="submission" date="2022-01" db="EMBL/GenBank/DDBJ databases">
        <authorList>
            <person name="King R."/>
        </authorList>
    </citation>
    <scope>NUCLEOTIDE SEQUENCE</scope>
</reference>
<dbReference type="InterPro" id="IPR013783">
    <property type="entry name" value="Ig-like_fold"/>
</dbReference>
<dbReference type="FunFam" id="3.20.20.80:FF:000001">
    <property type="entry name" value="1,4-alpha-glucan branching enzyme"/>
    <property type="match status" value="1"/>
</dbReference>
<dbReference type="AlphaFoldDB" id="A0A9N9RTU8"/>
<dbReference type="Pfam" id="PF02806">
    <property type="entry name" value="Alpha-amylase_C"/>
    <property type="match status" value="1"/>
</dbReference>
<evidence type="ECO:0000256" key="1">
    <source>
        <dbReference type="ARBA" id="ARBA00000826"/>
    </source>
</evidence>
<feature type="active site" description="Proton donor" evidence="8">
    <location>
        <position position="400"/>
    </location>
</feature>
<sequence>MSKVKSADNIEQLFHDDPYLKPYEGEIRRRHDIVKDWMKSIGESEGGLDNFSQGYNYYGIHIQHDNSVIAREWAPGAKQLYLTGDFNNWQWLSHEFKKLPFGKWELKMPPAEDGSCQIKHMSEVKVIVRRQDDQLVDRLSPWAPYVVQPPKSANQGTNYKQYVWHPPAHEKYHFRNKRPKAPRSLRIYECHVGIATENYEIGSYKNFADNVIPRIVRQGYNAIQVMAVMEHAYYASFGYQVTSFFAASSRCGTPDELKYMIDAAHKHGLYVMLDVVHSHASKNVQDGLNQFDGTNAGFFHDGARGEHTLWDSRLFNYTEFEVMRFLISNLRWWHDEYQFDGYRFDGVTSMLYHSHGIAEGFSGHYDEYFGLNVDTDSFVYLALANKFLHDLDPNVISIAEDVSGMPTLCRTFNEGGCGFDYRLAMAIPDKWIKILKEQKDEDWVVGDIIHTLTNRRWKEKTVAYAESHDQALVGDKTLAFWLMDKEMYSHMSTLSEQSLVIDRGLALHKLIRLITNGLGGEAYLNFMGNEFGHPEWLDFPRIGNNESFHYCRRQWSLVDNDLLKYKFLNNWDRSMNFTEEKYGWLSKNDAGYVSWKHEDDKVIVFERSGLVFVINFHNSKSFSDYKIGVEVPGKYNIVLNSDAPEFGGFNRVDSSAIHHTFPEGYAGRRNHMCVYIPSRTAFVFAKASD</sequence>
<dbReference type="GO" id="GO:0004553">
    <property type="term" value="F:hydrolase activity, hydrolyzing O-glycosyl compounds"/>
    <property type="evidence" value="ECO:0007669"/>
    <property type="project" value="InterPro"/>
</dbReference>
<evidence type="ECO:0000256" key="6">
    <source>
        <dbReference type="ARBA" id="ARBA00022729"/>
    </source>
</evidence>
<dbReference type="Pfam" id="PF00128">
    <property type="entry name" value="Alpha-amylase"/>
    <property type="match status" value="1"/>
</dbReference>
<dbReference type="SUPFAM" id="SSF81296">
    <property type="entry name" value="E set domains"/>
    <property type="match status" value="1"/>
</dbReference>
<dbReference type="GO" id="GO:0003844">
    <property type="term" value="F:1,4-alpha-glucan branching enzyme activity"/>
    <property type="evidence" value="ECO:0007669"/>
    <property type="project" value="UniProtKB-EC"/>
</dbReference>
<keyword evidence="5" id="KW-0808">Transferase</keyword>
<dbReference type="OrthoDB" id="196493at2759"/>
<dbReference type="EC" id="2.4.1.18" evidence="3"/>
<dbReference type="InterPro" id="IPR017853">
    <property type="entry name" value="GH"/>
</dbReference>
<evidence type="ECO:0000259" key="9">
    <source>
        <dbReference type="SMART" id="SM00642"/>
    </source>
</evidence>
<dbReference type="GO" id="GO:0043169">
    <property type="term" value="F:cation binding"/>
    <property type="evidence" value="ECO:0007669"/>
    <property type="project" value="InterPro"/>
</dbReference>
<dbReference type="InterPro" id="IPR004193">
    <property type="entry name" value="Glyco_hydro_13_N"/>
</dbReference>
<evidence type="ECO:0000313" key="11">
    <source>
        <dbReference type="Proteomes" id="UP001153620"/>
    </source>
</evidence>
<evidence type="ECO:0000256" key="3">
    <source>
        <dbReference type="ARBA" id="ARBA00012541"/>
    </source>
</evidence>
<dbReference type="InterPro" id="IPR013780">
    <property type="entry name" value="Glyco_hydro_b"/>
</dbReference>
<protein>
    <recommendedName>
        <fullName evidence="3">1,4-alpha-glucan branching enzyme</fullName>
        <ecNumber evidence="3">2.4.1.18</ecNumber>
    </recommendedName>
</protein>
<evidence type="ECO:0000256" key="8">
    <source>
        <dbReference type="PIRSR" id="PIRSR000463-1"/>
    </source>
</evidence>
<dbReference type="InterPro" id="IPR006047">
    <property type="entry name" value="GH13_cat_dom"/>
</dbReference>
<keyword evidence="4" id="KW-0328">Glycosyltransferase</keyword>
<dbReference type="InterPro" id="IPR037439">
    <property type="entry name" value="Branching_enzy"/>
</dbReference>
<dbReference type="Pfam" id="PF02922">
    <property type="entry name" value="CBM_48"/>
    <property type="match status" value="1"/>
</dbReference>
<dbReference type="Proteomes" id="UP001153620">
    <property type="component" value="Chromosome 2"/>
</dbReference>
<comment type="pathway">
    <text evidence="7">Glycan biosynthesis.</text>
</comment>
<dbReference type="PANTHER" id="PTHR43651">
    <property type="entry name" value="1,4-ALPHA-GLUCAN-BRANCHING ENZYME"/>
    <property type="match status" value="1"/>
</dbReference>
<keyword evidence="11" id="KW-1185">Reference proteome</keyword>
<dbReference type="FunFam" id="2.60.40.10:FF:002266">
    <property type="entry name" value="1,4-alpha-glucan-branching enzyme"/>
    <property type="match status" value="1"/>
</dbReference>
<gene>
    <name evidence="10" type="ORF">CHIRRI_LOCUS5600</name>
</gene>
<dbReference type="SUPFAM" id="SSF51445">
    <property type="entry name" value="(Trans)glycosidases"/>
    <property type="match status" value="1"/>
</dbReference>
<dbReference type="SUPFAM" id="SSF51011">
    <property type="entry name" value="Glycosyl hydrolase domain"/>
    <property type="match status" value="1"/>
</dbReference>
<dbReference type="FunFam" id="2.60.40.1180:FF:000003">
    <property type="entry name" value="1,4-alpha-glucan-branching enzyme, chloroplastic/amyloplastic"/>
    <property type="match status" value="1"/>
</dbReference>
<evidence type="ECO:0000256" key="5">
    <source>
        <dbReference type="ARBA" id="ARBA00022679"/>
    </source>
</evidence>
<comment type="similarity">
    <text evidence="2">Belongs to the glycosyl hydrolase 13 family. GlgB subfamily.</text>
</comment>
<feature type="domain" description="Glycosyl hydrolase family 13 catalytic" evidence="9">
    <location>
        <begin position="193"/>
        <end position="575"/>
    </location>
</feature>
<dbReference type="PIRSF" id="PIRSF000463">
    <property type="entry name" value="GlgB"/>
    <property type="match status" value="1"/>
</dbReference>
<dbReference type="PANTHER" id="PTHR43651:SF3">
    <property type="entry name" value="1,4-ALPHA-GLUCAN-BRANCHING ENZYME"/>
    <property type="match status" value="1"/>
</dbReference>
<feature type="active site" description="Nucleophile" evidence="8">
    <location>
        <position position="345"/>
    </location>
</feature>
<evidence type="ECO:0000256" key="2">
    <source>
        <dbReference type="ARBA" id="ARBA00009000"/>
    </source>
</evidence>
<keyword evidence="6" id="KW-0732">Signal</keyword>
<dbReference type="Gene3D" id="2.60.40.1180">
    <property type="entry name" value="Golgi alpha-mannosidase II"/>
    <property type="match status" value="1"/>
</dbReference>
<organism evidence="10 11">
    <name type="scientific">Chironomus riparius</name>
    <dbReference type="NCBI Taxonomy" id="315576"/>
    <lineage>
        <taxon>Eukaryota</taxon>
        <taxon>Metazoa</taxon>
        <taxon>Ecdysozoa</taxon>
        <taxon>Arthropoda</taxon>
        <taxon>Hexapoda</taxon>
        <taxon>Insecta</taxon>
        <taxon>Pterygota</taxon>
        <taxon>Neoptera</taxon>
        <taxon>Endopterygota</taxon>
        <taxon>Diptera</taxon>
        <taxon>Nematocera</taxon>
        <taxon>Chironomoidea</taxon>
        <taxon>Chironomidae</taxon>
        <taxon>Chironominae</taxon>
        <taxon>Chironomus</taxon>
    </lineage>
</organism>
<accession>A0A9N9RTU8</accession>
<dbReference type="SMART" id="SM00642">
    <property type="entry name" value="Aamy"/>
    <property type="match status" value="1"/>
</dbReference>
<dbReference type="CDD" id="cd11321">
    <property type="entry name" value="AmyAc_bac_euk_BE"/>
    <property type="match status" value="1"/>
</dbReference>
<proteinExistence type="inferred from homology"/>
<evidence type="ECO:0000256" key="4">
    <source>
        <dbReference type="ARBA" id="ARBA00022676"/>
    </source>
</evidence>
<reference evidence="10" key="2">
    <citation type="submission" date="2022-10" db="EMBL/GenBank/DDBJ databases">
        <authorList>
            <consortium name="ENA_rothamsted_submissions"/>
            <consortium name="culmorum"/>
            <person name="King R."/>
        </authorList>
    </citation>
    <scope>NUCLEOTIDE SEQUENCE</scope>
</reference>
<dbReference type="Gene3D" id="2.60.40.10">
    <property type="entry name" value="Immunoglobulins"/>
    <property type="match status" value="1"/>
</dbReference>
<dbReference type="InterPro" id="IPR014756">
    <property type="entry name" value="Ig_E-set"/>
</dbReference>
<evidence type="ECO:0000256" key="7">
    <source>
        <dbReference type="ARBA" id="ARBA00060592"/>
    </source>
</evidence>
<dbReference type="EMBL" id="OU895878">
    <property type="protein sequence ID" value="CAG9802694.1"/>
    <property type="molecule type" value="Genomic_DNA"/>
</dbReference>
<dbReference type="GO" id="GO:0005978">
    <property type="term" value="P:glycogen biosynthetic process"/>
    <property type="evidence" value="ECO:0007669"/>
    <property type="project" value="InterPro"/>
</dbReference>
<comment type="catalytic activity">
    <reaction evidence="1">
        <text>Transfers a segment of a (1-&gt;4)-alpha-D-glucan chain to a primary hydroxy group in a similar glucan chain.</text>
        <dbReference type="EC" id="2.4.1.18"/>
    </reaction>
</comment>
<evidence type="ECO:0000313" key="10">
    <source>
        <dbReference type="EMBL" id="CAG9802694.1"/>
    </source>
</evidence>
<dbReference type="GO" id="GO:0005737">
    <property type="term" value="C:cytoplasm"/>
    <property type="evidence" value="ECO:0007669"/>
    <property type="project" value="TreeGrafter"/>
</dbReference>
<dbReference type="Gene3D" id="3.20.20.80">
    <property type="entry name" value="Glycosidases"/>
    <property type="match status" value="1"/>
</dbReference>
<name>A0A9N9RTU8_9DIPT</name>
<dbReference type="InterPro" id="IPR006048">
    <property type="entry name" value="A-amylase/branching_C"/>
</dbReference>